<dbReference type="OrthoDB" id="1793581at2"/>
<dbReference type="Pfam" id="PF12784">
    <property type="entry name" value="PDDEXK_2"/>
    <property type="match status" value="1"/>
</dbReference>
<dbReference type="NCBIfam" id="TIGR01784">
    <property type="entry name" value="T_den_put_tspse"/>
    <property type="match status" value="1"/>
</dbReference>
<keyword evidence="2" id="KW-1185">Reference proteome</keyword>
<protein>
    <recommendedName>
        <fullName evidence="3">Rpn family recombination-promoting nuclease/putative transposase</fullName>
    </recommendedName>
</protein>
<dbReference type="InterPro" id="IPR010106">
    <property type="entry name" value="RpnA"/>
</dbReference>
<dbReference type="KEGG" id="tig:THII_1723"/>
<name>A0A090ALL3_9GAMM</name>
<gene>
    <name evidence="1" type="ORF">THII_1723</name>
</gene>
<sequence length="287" mass="33711">MNIRPLVSFDWAIKYLLRDKANFDILEGFLSALLRQEIRILSLLESESNQDDRLDKFNRVDLLVENVNHELIIIEVQSNREIHYLERMLYGTSKLIVEHMQLGDDYDQIKKIISVSILYFLLGEGETDYVFHGTTEFYGLNNHSRLELKKHRQAALLGLEFITAKNLFPEYYLIEVEKFQDIIQSDLDEWIYLLKHSEVKPEFQAKHIQQAKDKLAVMKMSPRERQAYERFLLNRMNERESIESAKQEGRHEEKLSTARAMLAENLPIALIAKITGLSLAEIQQLEK</sequence>
<dbReference type="AlphaFoldDB" id="A0A090ALL3"/>
<dbReference type="Proteomes" id="UP000031623">
    <property type="component" value="Chromosome"/>
</dbReference>
<evidence type="ECO:0000313" key="2">
    <source>
        <dbReference type="Proteomes" id="UP000031623"/>
    </source>
</evidence>
<dbReference type="STRING" id="40754.THII_1723"/>
<dbReference type="HOGENOM" id="CLU_057504_2_0_6"/>
<dbReference type="PANTHER" id="PTHR41317">
    <property type="entry name" value="PD-(D_E)XK NUCLEASE FAMILY TRANSPOSASE"/>
    <property type="match status" value="1"/>
</dbReference>
<evidence type="ECO:0008006" key="3">
    <source>
        <dbReference type="Google" id="ProtNLM"/>
    </source>
</evidence>
<reference evidence="1 2" key="1">
    <citation type="journal article" date="2014" name="ISME J.">
        <title>Ecophysiology of Thioploca ingrica as revealed by the complete genome sequence supplemented with proteomic evidence.</title>
        <authorList>
            <person name="Kojima H."/>
            <person name="Ogura Y."/>
            <person name="Yamamoto N."/>
            <person name="Togashi T."/>
            <person name="Mori H."/>
            <person name="Watanabe T."/>
            <person name="Nemoto F."/>
            <person name="Kurokawa K."/>
            <person name="Hayashi T."/>
            <person name="Fukui M."/>
        </authorList>
    </citation>
    <scope>NUCLEOTIDE SEQUENCE [LARGE SCALE GENOMIC DNA]</scope>
</reference>
<accession>A0A090ALL3</accession>
<dbReference type="PANTHER" id="PTHR41317:SF1">
    <property type="entry name" value="PD-(D_E)XK NUCLEASE FAMILY TRANSPOSASE"/>
    <property type="match status" value="1"/>
</dbReference>
<dbReference type="EMBL" id="AP014633">
    <property type="protein sequence ID" value="BAP56020.1"/>
    <property type="molecule type" value="Genomic_DNA"/>
</dbReference>
<organism evidence="1 2">
    <name type="scientific">Thioploca ingrica</name>
    <dbReference type="NCBI Taxonomy" id="40754"/>
    <lineage>
        <taxon>Bacteria</taxon>
        <taxon>Pseudomonadati</taxon>
        <taxon>Pseudomonadota</taxon>
        <taxon>Gammaproteobacteria</taxon>
        <taxon>Thiotrichales</taxon>
        <taxon>Thiotrichaceae</taxon>
        <taxon>Thioploca</taxon>
    </lineage>
</organism>
<proteinExistence type="predicted"/>
<evidence type="ECO:0000313" key="1">
    <source>
        <dbReference type="EMBL" id="BAP56020.1"/>
    </source>
</evidence>